<protein>
    <submittedName>
        <fullName evidence="10">TSC22 domain family protein 1</fullName>
    </submittedName>
</protein>
<keyword evidence="5" id="KW-0805">Transcription regulation</keyword>
<dbReference type="AlphaFoldDB" id="A0A0V0Y428"/>
<dbReference type="GO" id="GO:0005634">
    <property type="term" value="C:nucleus"/>
    <property type="evidence" value="ECO:0007669"/>
    <property type="project" value="UniProtKB-SubCell"/>
</dbReference>
<evidence type="ECO:0000256" key="2">
    <source>
        <dbReference type="ARBA" id="ARBA00004496"/>
    </source>
</evidence>
<evidence type="ECO:0000256" key="3">
    <source>
        <dbReference type="ARBA" id="ARBA00007908"/>
    </source>
</evidence>
<comment type="caution">
    <text evidence="10">The sequence shown here is derived from an EMBL/GenBank/DDBJ whole genome shotgun (WGS) entry which is preliminary data.</text>
</comment>
<dbReference type="Gene3D" id="1.20.5.490">
    <property type="entry name" value="Single helix bin"/>
    <property type="match status" value="1"/>
</dbReference>
<evidence type="ECO:0000313" key="10">
    <source>
        <dbReference type="EMBL" id="KRX94951.1"/>
    </source>
</evidence>
<dbReference type="PANTHER" id="PTHR46745:SF1">
    <property type="entry name" value="TSC22 DOMAIN FAMILY PROTEIN 1"/>
    <property type="match status" value="1"/>
</dbReference>
<dbReference type="Pfam" id="PF01166">
    <property type="entry name" value="TSC22"/>
    <property type="match status" value="1"/>
</dbReference>
<sequence length="565" mass="60883">MMNQARLQCPPRSVERKKSVQIVSPKTETNTPPLRSVQSEDAIGKNFQVDVVDKDRKFVITCVDQTSGSDQDLTENGSSSNESGICNGSAESGVMFAIGDQLLQRDKIGSKNLPAFVITTDAVSYTHLDVLLKTATDVAPDSPRPSVGDVSATLPTVSSRFHIVKLASDPFKRGRWLCKEFEGDDPSKKASSMLSTNSSKASTASLPAQSTENVELQAPKRKFTVLPVITDTGPTTTSSNVITTEANSLTTVTEEHQNDPYPVTGTMVDTAGACTSPKQGEAGNSLLDTLLPGGQLNAEQMLLQGMNDSVSFFFYKNILLLSLTWIKQTDHMGLMSVLVQSEQRTVVQQSYCFIKALYVVHVFVCSCSSCSSSSCCCCCCYCCCGGREPIHIMSTAEATTFWPNERRYSEPAPSLSLKILLDTLYGDTSQAATGGGTTSANGSGSSVVAIDNKIEQAMDLVKTHLLYAVREEVEVLRDRIAELEKKLSRLEVENKMLRETAPPDLVAQVCSGLPLSINTTVPNSSTISNANFGSSSMMNTAPSYSSDDRCSNVDKLNSNCSSADR</sequence>
<evidence type="ECO:0000256" key="7">
    <source>
        <dbReference type="ARBA" id="ARBA00023242"/>
    </source>
</evidence>
<name>A0A0V0Y428_TRIPS</name>
<comment type="similarity">
    <text evidence="3">Belongs to the TSC-22/Dip/Bun family.</text>
</comment>
<dbReference type="EMBL" id="JYDU01000064">
    <property type="protein sequence ID" value="KRX94951.1"/>
    <property type="molecule type" value="Genomic_DNA"/>
</dbReference>
<reference evidence="10 11" key="1">
    <citation type="submission" date="2015-01" db="EMBL/GenBank/DDBJ databases">
        <title>Evolution of Trichinella species and genotypes.</title>
        <authorList>
            <person name="Korhonen P.K."/>
            <person name="Edoardo P."/>
            <person name="Giuseppe L.R."/>
            <person name="Gasser R.B."/>
        </authorList>
    </citation>
    <scope>NUCLEOTIDE SEQUENCE [LARGE SCALE GENOMIC DNA]</scope>
    <source>
        <strain evidence="10">ISS141</strain>
    </source>
</reference>
<dbReference type="Proteomes" id="UP000054815">
    <property type="component" value="Unassembled WGS sequence"/>
</dbReference>
<dbReference type="GO" id="GO:0043066">
    <property type="term" value="P:negative regulation of apoptotic process"/>
    <property type="evidence" value="ECO:0007669"/>
    <property type="project" value="TreeGrafter"/>
</dbReference>
<keyword evidence="8" id="KW-0175">Coiled coil</keyword>
<evidence type="ECO:0000256" key="4">
    <source>
        <dbReference type="ARBA" id="ARBA00022490"/>
    </source>
</evidence>
<gene>
    <name evidence="10" type="primary">Tsc22d1</name>
    <name evidence="10" type="ORF">T4E_6846</name>
</gene>
<feature type="compositionally biased region" description="Polar residues" evidence="9">
    <location>
        <begin position="189"/>
        <end position="214"/>
    </location>
</feature>
<evidence type="ECO:0000313" key="11">
    <source>
        <dbReference type="Proteomes" id="UP000054815"/>
    </source>
</evidence>
<comment type="subcellular location">
    <subcellularLocation>
        <location evidence="2">Cytoplasm</location>
    </subcellularLocation>
    <subcellularLocation>
        <location evidence="1">Nucleus</location>
    </subcellularLocation>
</comment>
<organism evidence="10 11">
    <name type="scientific">Trichinella pseudospiralis</name>
    <name type="common">Parasitic roundworm</name>
    <dbReference type="NCBI Taxonomy" id="6337"/>
    <lineage>
        <taxon>Eukaryota</taxon>
        <taxon>Metazoa</taxon>
        <taxon>Ecdysozoa</taxon>
        <taxon>Nematoda</taxon>
        <taxon>Enoplea</taxon>
        <taxon>Dorylaimia</taxon>
        <taxon>Trichinellida</taxon>
        <taxon>Trichinellidae</taxon>
        <taxon>Trichinella</taxon>
    </lineage>
</organism>
<keyword evidence="4" id="KW-0963">Cytoplasm</keyword>
<evidence type="ECO:0000256" key="1">
    <source>
        <dbReference type="ARBA" id="ARBA00004123"/>
    </source>
</evidence>
<dbReference type="STRING" id="6337.A0A0V0Y428"/>
<dbReference type="GO" id="GO:0006357">
    <property type="term" value="P:regulation of transcription by RNA polymerase II"/>
    <property type="evidence" value="ECO:0007669"/>
    <property type="project" value="InterPro"/>
</dbReference>
<keyword evidence="7" id="KW-0539">Nucleus</keyword>
<evidence type="ECO:0000256" key="8">
    <source>
        <dbReference type="SAM" id="Coils"/>
    </source>
</evidence>
<dbReference type="PROSITE" id="PS01289">
    <property type="entry name" value="TSC22"/>
    <property type="match status" value="1"/>
</dbReference>
<proteinExistence type="inferred from homology"/>
<keyword evidence="6" id="KW-0804">Transcription</keyword>
<dbReference type="InterPro" id="IPR000580">
    <property type="entry name" value="TSC22/Bun"/>
</dbReference>
<feature type="coiled-coil region" evidence="8">
    <location>
        <begin position="466"/>
        <end position="500"/>
    </location>
</feature>
<evidence type="ECO:0000256" key="6">
    <source>
        <dbReference type="ARBA" id="ARBA00023163"/>
    </source>
</evidence>
<accession>A0A0V0Y428</accession>
<dbReference type="PANTHER" id="PTHR46745">
    <property type="entry name" value="TSC22 DOMAIN FAMILY PROTEIN 1"/>
    <property type="match status" value="1"/>
</dbReference>
<dbReference type="GO" id="GO:0005829">
    <property type="term" value="C:cytosol"/>
    <property type="evidence" value="ECO:0007669"/>
    <property type="project" value="TreeGrafter"/>
</dbReference>
<evidence type="ECO:0000256" key="5">
    <source>
        <dbReference type="ARBA" id="ARBA00023015"/>
    </source>
</evidence>
<dbReference type="SUPFAM" id="SSF58026">
    <property type="entry name" value="Delta-sleep-inducing peptide immunoreactive peptide"/>
    <property type="match status" value="1"/>
</dbReference>
<evidence type="ECO:0000256" key="9">
    <source>
        <dbReference type="SAM" id="MobiDB-lite"/>
    </source>
</evidence>
<feature type="region of interest" description="Disordered" evidence="9">
    <location>
        <begin position="182"/>
        <end position="215"/>
    </location>
</feature>
<dbReference type="InterPro" id="IPR047862">
    <property type="entry name" value="TSC22/BUN_CS"/>
</dbReference>
<dbReference type="GO" id="GO:0008284">
    <property type="term" value="P:positive regulation of cell population proliferation"/>
    <property type="evidence" value="ECO:0007669"/>
    <property type="project" value="TreeGrafter"/>
</dbReference>